<gene>
    <name evidence="1" type="ORF">EMEDMD4_940026</name>
</gene>
<dbReference type="AlphaFoldDB" id="A0A508X8A7"/>
<evidence type="ECO:0000313" key="1">
    <source>
        <dbReference type="EMBL" id="VTZ65998.1"/>
    </source>
</evidence>
<protein>
    <submittedName>
        <fullName evidence="1">Uncharacterized protein</fullName>
    </submittedName>
</protein>
<proteinExistence type="predicted"/>
<accession>A0A508X8A7</accession>
<dbReference type="EMBL" id="CABFNB010000166">
    <property type="protein sequence ID" value="VTZ65998.1"/>
    <property type="molecule type" value="Genomic_DNA"/>
</dbReference>
<sequence length="78" mass="8483">MAAQKAIMDERGENLRRAAGAVEERANVPMAPKFHASKANVVGAHLRHATPLFSPADAIWLYPFSIRTSFRAHAVDAA</sequence>
<dbReference type="Proteomes" id="UP000507954">
    <property type="component" value="Unassembled WGS sequence"/>
</dbReference>
<name>A0A508X8A7_9HYPH</name>
<organism evidence="1">
    <name type="scientific">Sinorhizobium medicae</name>
    <dbReference type="NCBI Taxonomy" id="110321"/>
    <lineage>
        <taxon>Bacteria</taxon>
        <taxon>Pseudomonadati</taxon>
        <taxon>Pseudomonadota</taxon>
        <taxon>Alphaproteobacteria</taxon>
        <taxon>Hyphomicrobiales</taxon>
        <taxon>Rhizobiaceae</taxon>
        <taxon>Sinorhizobium/Ensifer group</taxon>
        <taxon>Sinorhizobium</taxon>
    </lineage>
</organism>
<reference evidence="1" key="1">
    <citation type="submission" date="2019-06" db="EMBL/GenBank/DDBJ databases">
        <authorList>
            <person name="Le Quere A."/>
            <person name="Colella S."/>
        </authorList>
    </citation>
    <scope>NUCLEOTIDE SEQUENCE</scope>
    <source>
        <strain evidence="1">EmedicaeMD41</strain>
    </source>
</reference>